<evidence type="ECO:0000313" key="2">
    <source>
        <dbReference type="EMBL" id="VDC90245.1"/>
    </source>
</evidence>
<organism evidence="2">
    <name type="scientific">Brassica campestris</name>
    <name type="common">Field mustard</name>
    <dbReference type="NCBI Taxonomy" id="3711"/>
    <lineage>
        <taxon>Eukaryota</taxon>
        <taxon>Viridiplantae</taxon>
        <taxon>Streptophyta</taxon>
        <taxon>Embryophyta</taxon>
        <taxon>Tracheophyta</taxon>
        <taxon>Spermatophyta</taxon>
        <taxon>Magnoliopsida</taxon>
        <taxon>eudicotyledons</taxon>
        <taxon>Gunneridae</taxon>
        <taxon>Pentapetalae</taxon>
        <taxon>rosids</taxon>
        <taxon>malvids</taxon>
        <taxon>Brassicales</taxon>
        <taxon>Brassicaceae</taxon>
        <taxon>Brassiceae</taxon>
        <taxon>Brassica</taxon>
    </lineage>
</organism>
<dbReference type="EMBL" id="LS974618">
    <property type="protein sequence ID" value="CAG7894424.1"/>
    <property type="molecule type" value="Genomic_DNA"/>
</dbReference>
<reference evidence="2" key="1">
    <citation type="submission" date="2018-11" db="EMBL/GenBank/DDBJ databases">
        <authorList>
            <consortium name="Genoscope - CEA"/>
            <person name="William W."/>
        </authorList>
    </citation>
    <scope>NUCLEOTIDE SEQUENCE</scope>
</reference>
<name>A0A3P6AKH0_BRACM</name>
<dbReference type="Proteomes" id="UP000694005">
    <property type="component" value="Chromosome A02"/>
</dbReference>
<protein>
    <submittedName>
        <fullName evidence="1">Uncharacterized protein</fullName>
    </submittedName>
</protein>
<evidence type="ECO:0000313" key="1">
    <source>
        <dbReference type="EMBL" id="CAG7894424.1"/>
    </source>
</evidence>
<dbReference type="EMBL" id="LR031573">
    <property type="protein sequence ID" value="VDC90245.1"/>
    <property type="molecule type" value="Genomic_DNA"/>
</dbReference>
<proteinExistence type="predicted"/>
<gene>
    <name evidence="2" type="ORF">BRAA02T07725Z</name>
    <name evidence="1" type="ORF">BRAPAZ1V2_A02P33760.2</name>
</gene>
<dbReference type="AlphaFoldDB" id="A0A3P6AKH0"/>
<accession>A0A3P6AKH0</accession>
<sequence length="131" mass="14837">MEEQCLVLSGDWVCGEGGKWDFIFEKNRMGRTVQMYEGIGVKELEGNVLREFRVYEARHRVSLSYWPPTSFKLATGIRTPPVLITNSGAFELKAACVDDEFVDDSGMGFVSQKSRGFWGERMLVMLRGKAT</sequence>
<dbReference type="Gramene" id="A02p33760.2_BraZ1">
    <property type="protein sequence ID" value="A02p33760.2_BraZ1.CDS"/>
    <property type="gene ID" value="A02g33760.2_BraZ1"/>
</dbReference>